<evidence type="ECO:0000256" key="1">
    <source>
        <dbReference type="SAM" id="Coils"/>
    </source>
</evidence>
<dbReference type="EMBL" id="CAKOGL010000029">
    <property type="protein sequence ID" value="CAH2106069.1"/>
    <property type="molecule type" value="Genomic_DNA"/>
</dbReference>
<dbReference type="InterPro" id="IPR057251">
    <property type="entry name" value="FP_C"/>
</dbReference>
<evidence type="ECO:0000313" key="3">
    <source>
        <dbReference type="EMBL" id="CAH2106069.1"/>
    </source>
</evidence>
<evidence type="ECO:0000313" key="4">
    <source>
        <dbReference type="Proteomes" id="UP001153954"/>
    </source>
</evidence>
<gene>
    <name evidence="3" type="ORF">EEDITHA_LOCUS20252</name>
</gene>
<dbReference type="Proteomes" id="UP001153954">
    <property type="component" value="Unassembled WGS sequence"/>
</dbReference>
<dbReference type="Gene3D" id="3.30.70.1820">
    <property type="entry name" value="L1 transposable element, RRM domain"/>
    <property type="match status" value="1"/>
</dbReference>
<accession>A0AAU9V7L3</accession>
<dbReference type="CDD" id="cd15489">
    <property type="entry name" value="PHD_SF"/>
    <property type="match status" value="1"/>
</dbReference>
<proteinExistence type="predicted"/>
<feature type="coiled-coil region" evidence="1">
    <location>
        <begin position="113"/>
        <end position="179"/>
    </location>
</feature>
<reference evidence="3" key="1">
    <citation type="submission" date="2022-03" db="EMBL/GenBank/DDBJ databases">
        <authorList>
            <person name="Tunstrom K."/>
        </authorList>
    </citation>
    <scope>NUCLEOTIDE SEQUENCE</scope>
</reference>
<dbReference type="InterPro" id="IPR011011">
    <property type="entry name" value="Znf_FYVE_PHD"/>
</dbReference>
<protein>
    <recommendedName>
        <fullName evidence="2">FP protein C-terminal domain-containing protein</fullName>
    </recommendedName>
</protein>
<dbReference type="AlphaFoldDB" id="A0AAU9V7L3"/>
<comment type="caution">
    <text evidence="3">The sequence shown here is derived from an EMBL/GenBank/DDBJ whole genome shotgun (WGS) entry which is preliminary data.</text>
</comment>
<sequence>MNSNCSGCGNPIMDLYYMECSRCKDRFDLLCINIPKDSFDRFSQSYKDDWLCPSCVCALPKGDNTSTPVRTPKSSSHLNDKNICSNVNPKRGSRPLCAKTKNVKYDSPPNPDLETLISELRLLREELAEVKEQNRDIKNQMSTLSDNISRTVQEHSDKIRNAEREIITLKASVGLLQQQLASRDQDNLRNDLEIVGIAEQNSENLQQIVLDASQKLGIPLSESDIDDVFRVGLKGSKLRKSSSAEKLPRPIVVRLLRRRKAEELLKAAKNRRCLTSVNTVDGQHMPLYINERLTKDNRQLFRQARSRAKEYRFRYCWVRGGNIFVRKADGKPAIRIFSPIDLDEKIGPAVRTEPGHEECTQN</sequence>
<organism evidence="3 4">
    <name type="scientific">Euphydryas editha</name>
    <name type="common">Edith's checkerspot</name>
    <dbReference type="NCBI Taxonomy" id="104508"/>
    <lineage>
        <taxon>Eukaryota</taxon>
        <taxon>Metazoa</taxon>
        <taxon>Ecdysozoa</taxon>
        <taxon>Arthropoda</taxon>
        <taxon>Hexapoda</taxon>
        <taxon>Insecta</taxon>
        <taxon>Pterygota</taxon>
        <taxon>Neoptera</taxon>
        <taxon>Endopterygota</taxon>
        <taxon>Lepidoptera</taxon>
        <taxon>Glossata</taxon>
        <taxon>Ditrysia</taxon>
        <taxon>Papilionoidea</taxon>
        <taxon>Nymphalidae</taxon>
        <taxon>Nymphalinae</taxon>
        <taxon>Euphydryas</taxon>
    </lineage>
</organism>
<dbReference type="SUPFAM" id="SSF57903">
    <property type="entry name" value="FYVE/PHD zinc finger"/>
    <property type="match status" value="1"/>
</dbReference>
<keyword evidence="4" id="KW-1185">Reference proteome</keyword>
<dbReference type="Pfam" id="PF25298">
    <property type="entry name" value="Baculo_FP_2nd"/>
    <property type="match status" value="1"/>
</dbReference>
<keyword evidence="1" id="KW-0175">Coiled coil</keyword>
<feature type="domain" description="FP protein C-terminal" evidence="2">
    <location>
        <begin position="294"/>
        <end position="343"/>
    </location>
</feature>
<evidence type="ECO:0000259" key="2">
    <source>
        <dbReference type="Pfam" id="PF25298"/>
    </source>
</evidence>
<name>A0AAU9V7L3_EUPED</name>